<dbReference type="EMBL" id="PJQM01002379">
    <property type="protein sequence ID" value="RCH95844.1"/>
    <property type="molecule type" value="Genomic_DNA"/>
</dbReference>
<evidence type="ECO:0000313" key="4">
    <source>
        <dbReference type="EMBL" id="RCH95844.1"/>
    </source>
</evidence>
<keyword evidence="1" id="KW-0812">Transmembrane</keyword>
<evidence type="ECO:0000256" key="1">
    <source>
        <dbReference type="SAM" id="Phobius"/>
    </source>
</evidence>
<accession>A0A367K0W4</accession>
<comment type="caution">
    <text evidence="4">The sequence shown here is derived from an EMBL/GenBank/DDBJ whole genome shotgun (WGS) entry which is preliminary data.</text>
</comment>
<dbReference type="Proteomes" id="UP000253551">
    <property type="component" value="Unassembled WGS sequence"/>
</dbReference>
<dbReference type="InterPro" id="IPR018820">
    <property type="entry name" value="BRE4-related_DUF2421"/>
</dbReference>
<sequence length="905" mass="102609">MDDVEALSHHEINYFFARLKSRIPSLPLIRTILKASVAVTISLIFVLVDSTRHAIGPASTLATLSTLLYFPVKPIAIHMKATLQGTLSAAIGGTWCLLGNYLANLARDPAVASPIQPGACAVSGIFCSILIFVIAYVRSRYPQMAFATVFAGMIGSFALTQNVATPGFKPSITINFMMPVLFGTAISLMVNLFLWPEDAFSSHIEVLSKTLAEYNAFFEESTVSYLDQQPNTTASFTQLRTRLQSKLIHLVDSQHTVEYVVLFSRLSQKDLHQITHRVKEMRTPLHGIGVGLICRQKKNYHEKLDSELDKATQDLITACSAAMQECIQRLDGFRISPRSVYSTIFWPFPRLFVSTRPKPKAYTMSFEKMENVIAQYEKETKKWRNKTEMKDKVIKQVDYLFQFNLLGYANSIQSLVSLVESLDVTRPNKRRLWFPSVSIKKWFQPSVSNKSQWGQQVNPQISLTESIGSSIQKEQEEEMFLTRTERVCPRDPDVDAPVTRRERFFHMIYRIMDGFYSIEAVFAFKTTTGFMLLSLPAYLPQSVDWFTGWGGQWVANTLLMWMFPMAGMFNFTQVIILGLMGSVSGCILSIVLWEIVRGNPYGIAALSFLTITSFQYLFFTSQIYSYLSVMTLYTYLMVTTTGYQTAVSGALENDIIELAAGKRMVFVVLGIICSFLVNLVPRPVTGRVELRKRVANTFKDLATLYGIIFADILIDRPGTLYPSLNQVKAFRQLALHIQRQLKDQETYLRLSKLEPPLRGQFPFATYQSLIEKLNNMADLVEGMAYTARSLDKTWKRPLIAVLDQGKFDYVACLLTVMRQLSATMISKMPLPPYMISPDDLKHQFSENLCRVISEYPEQVHNDTFPSYCAYSVASYTFTQELNDAAACIENLVGVENPQQWLYMHI</sequence>
<dbReference type="Pfam" id="PF10334">
    <property type="entry name" value="BRE4"/>
    <property type="match status" value="1"/>
</dbReference>
<dbReference type="STRING" id="4846.A0A367K0W4"/>
<feature type="domain" description="Putative ER transporter 6TM N-terminal" evidence="3">
    <location>
        <begin position="118"/>
        <end position="281"/>
    </location>
</feature>
<feature type="transmembrane region" description="Helical" evidence="1">
    <location>
        <begin position="626"/>
        <end position="644"/>
    </location>
</feature>
<feature type="transmembrane region" description="Helical" evidence="1">
    <location>
        <begin position="176"/>
        <end position="195"/>
    </location>
</feature>
<evidence type="ECO:0000259" key="2">
    <source>
        <dbReference type="Pfam" id="PF10334"/>
    </source>
</evidence>
<feature type="transmembrane region" description="Helical" evidence="1">
    <location>
        <begin position="144"/>
        <end position="164"/>
    </location>
</feature>
<evidence type="ECO:0008006" key="6">
    <source>
        <dbReference type="Google" id="ProtNLM"/>
    </source>
</evidence>
<keyword evidence="1" id="KW-1133">Transmembrane helix</keyword>
<feature type="transmembrane region" description="Helical" evidence="1">
    <location>
        <begin position="28"/>
        <end position="48"/>
    </location>
</feature>
<feature type="transmembrane region" description="Helical" evidence="1">
    <location>
        <begin position="601"/>
        <end position="619"/>
    </location>
</feature>
<dbReference type="Pfam" id="PF10337">
    <property type="entry name" value="ArAE_2_N"/>
    <property type="match status" value="1"/>
</dbReference>
<evidence type="ECO:0000313" key="5">
    <source>
        <dbReference type="Proteomes" id="UP000253551"/>
    </source>
</evidence>
<feature type="transmembrane region" description="Helical" evidence="1">
    <location>
        <begin position="664"/>
        <end position="681"/>
    </location>
</feature>
<dbReference type="InterPro" id="IPR018823">
    <property type="entry name" value="ArAE_2_N"/>
</dbReference>
<dbReference type="PRINTS" id="PR02047">
    <property type="entry name" value="BREFELDNASP4"/>
</dbReference>
<feature type="domain" description="DUF2421" evidence="2">
    <location>
        <begin position="681"/>
        <end position="834"/>
    </location>
</feature>
<dbReference type="OrthoDB" id="2274698at2759"/>
<dbReference type="AlphaFoldDB" id="A0A367K0W4"/>
<keyword evidence="1" id="KW-0472">Membrane</keyword>
<name>A0A367K0W4_RHIST</name>
<feature type="transmembrane region" description="Helical" evidence="1">
    <location>
        <begin position="575"/>
        <end position="595"/>
    </location>
</feature>
<feature type="transmembrane region" description="Helical" evidence="1">
    <location>
        <begin position="115"/>
        <end position="137"/>
    </location>
</feature>
<feature type="transmembrane region" description="Helical" evidence="1">
    <location>
        <begin position="54"/>
        <end position="72"/>
    </location>
</feature>
<organism evidence="4 5">
    <name type="scientific">Rhizopus stolonifer</name>
    <name type="common">Rhizopus nigricans</name>
    <dbReference type="NCBI Taxonomy" id="4846"/>
    <lineage>
        <taxon>Eukaryota</taxon>
        <taxon>Fungi</taxon>
        <taxon>Fungi incertae sedis</taxon>
        <taxon>Mucoromycota</taxon>
        <taxon>Mucoromycotina</taxon>
        <taxon>Mucoromycetes</taxon>
        <taxon>Mucorales</taxon>
        <taxon>Mucorineae</taxon>
        <taxon>Rhizopodaceae</taxon>
        <taxon>Rhizopus</taxon>
    </lineage>
</organism>
<protein>
    <recommendedName>
        <fullName evidence="6">ER transporter 6TM N-terminal domain-containing protein</fullName>
    </recommendedName>
</protein>
<gene>
    <name evidence="4" type="ORF">CU098_001036</name>
</gene>
<feature type="transmembrane region" description="Helical" evidence="1">
    <location>
        <begin position="515"/>
        <end position="539"/>
    </location>
</feature>
<proteinExistence type="predicted"/>
<dbReference type="InterPro" id="IPR023244">
    <property type="entry name" value="Brefeldin_A-sensitivity_4"/>
</dbReference>
<reference evidence="4 5" key="1">
    <citation type="journal article" date="2018" name="G3 (Bethesda)">
        <title>Phylogenetic and Phylogenomic Definition of Rhizopus Species.</title>
        <authorList>
            <person name="Gryganskyi A.P."/>
            <person name="Golan J."/>
            <person name="Dolatabadi S."/>
            <person name="Mondo S."/>
            <person name="Robb S."/>
            <person name="Idnurm A."/>
            <person name="Muszewska A."/>
            <person name="Steczkiewicz K."/>
            <person name="Masonjones S."/>
            <person name="Liao H.L."/>
            <person name="Gajdeczka M.T."/>
            <person name="Anike F."/>
            <person name="Vuek A."/>
            <person name="Anishchenko I.M."/>
            <person name="Voigt K."/>
            <person name="de Hoog G.S."/>
            <person name="Smith M.E."/>
            <person name="Heitman J."/>
            <person name="Vilgalys R."/>
            <person name="Stajich J.E."/>
        </authorList>
    </citation>
    <scope>NUCLEOTIDE SEQUENCE [LARGE SCALE GENOMIC DNA]</scope>
    <source>
        <strain evidence="4 5">LSU 92-RS-03</strain>
    </source>
</reference>
<dbReference type="PANTHER" id="PTHR37994">
    <property type="entry name" value="ARAE_2_N DOMAIN-CONTAINING PROTEIN-RELATED"/>
    <property type="match status" value="1"/>
</dbReference>
<evidence type="ECO:0000259" key="3">
    <source>
        <dbReference type="Pfam" id="PF10337"/>
    </source>
</evidence>
<keyword evidence="5" id="KW-1185">Reference proteome</keyword>
<dbReference type="PANTHER" id="PTHR37994:SF4">
    <property type="entry name" value="ER TRANSPORTER 6TM N-TERMINAL DOMAIN-CONTAINING PROTEIN-RELATED"/>
    <property type="match status" value="1"/>
</dbReference>